<feature type="domain" description="Disease resistance protein winged helix" evidence="8">
    <location>
        <begin position="435"/>
        <end position="502"/>
    </location>
</feature>
<keyword evidence="3" id="KW-0547">Nucleotide-binding</keyword>
<keyword evidence="5" id="KW-0067">ATP-binding</keyword>
<reference evidence="11" key="2">
    <citation type="submission" date="2025-08" db="UniProtKB">
        <authorList>
            <consortium name="RefSeq"/>
        </authorList>
    </citation>
    <scope>IDENTIFICATION</scope>
</reference>
<evidence type="ECO:0000259" key="7">
    <source>
        <dbReference type="Pfam" id="PF18052"/>
    </source>
</evidence>
<keyword evidence="4" id="KW-0611">Plant defense</keyword>
<dbReference type="InterPro" id="IPR038005">
    <property type="entry name" value="RX-like_CC"/>
</dbReference>
<evidence type="ECO:0000259" key="8">
    <source>
        <dbReference type="Pfam" id="PF23559"/>
    </source>
</evidence>
<dbReference type="Gene3D" id="1.20.5.4130">
    <property type="match status" value="1"/>
</dbReference>
<dbReference type="Gramene" id="Tc10v2_t012150.1">
    <property type="protein sequence ID" value="Tc10v2_p012150.1"/>
    <property type="gene ID" value="Tc10v2_g012150"/>
</dbReference>
<dbReference type="PRINTS" id="PR00364">
    <property type="entry name" value="DISEASERSIST"/>
</dbReference>
<evidence type="ECO:0000256" key="2">
    <source>
        <dbReference type="ARBA" id="ARBA00022737"/>
    </source>
</evidence>
<dbReference type="KEGG" id="tcc:108663653"/>
<dbReference type="Gene3D" id="1.10.8.430">
    <property type="entry name" value="Helical domain of apoptotic protease-activating factors"/>
    <property type="match status" value="1"/>
</dbReference>
<feature type="domain" description="Disease resistance N-terminal" evidence="7">
    <location>
        <begin position="15"/>
        <end position="108"/>
    </location>
</feature>
<evidence type="ECO:0000259" key="9">
    <source>
        <dbReference type="Pfam" id="PF25019"/>
    </source>
</evidence>
<dbReference type="InterPro" id="IPR036388">
    <property type="entry name" value="WH-like_DNA-bd_sf"/>
</dbReference>
<dbReference type="InterPro" id="IPR041118">
    <property type="entry name" value="Rx_N"/>
</dbReference>
<dbReference type="PANTHER" id="PTHR36766:SF51">
    <property type="entry name" value="DISEASE RESISTANCE RPP13-LIKE PROTEIN 1"/>
    <property type="match status" value="1"/>
</dbReference>
<feature type="domain" description="NB-ARC" evidence="6">
    <location>
        <begin position="183"/>
        <end position="353"/>
    </location>
</feature>
<dbReference type="GO" id="GO:0051707">
    <property type="term" value="P:response to other organism"/>
    <property type="evidence" value="ECO:0007669"/>
    <property type="project" value="UniProtKB-ARBA"/>
</dbReference>
<dbReference type="InterPro" id="IPR027417">
    <property type="entry name" value="P-loop_NTPase"/>
</dbReference>
<dbReference type="RefSeq" id="XP_017984378.1">
    <property type="nucleotide sequence ID" value="XM_018128889.1"/>
</dbReference>
<dbReference type="Pfam" id="PF23559">
    <property type="entry name" value="WHD_DRP"/>
    <property type="match status" value="1"/>
</dbReference>
<gene>
    <name evidence="11" type="primary">LOC108663653</name>
</gene>
<dbReference type="Gene3D" id="3.80.10.10">
    <property type="entry name" value="Ribonuclease Inhibitor"/>
    <property type="match status" value="4"/>
</dbReference>
<dbReference type="Gene3D" id="3.40.50.300">
    <property type="entry name" value="P-loop containing nucleotide triphosphate hydrolases"/>
    <property type="match status" value="1"/>
</dbReference>
<evidence type="ECO:0000256" key="4">
    <source>
        <dbReference type="ARBA" id="ARBA00022821"/>
    </source>
</evidence>
<dbReference type="InterPro" id="IPR032675">
    <property type="entry name" value="LRR_dom_sf"/>
</dbReference>
<evidence type="ECO:0000256" key="1">
    <source>
        <dbReference type="ARBA" id="ARBA00022614"/>
    </source>
</evidence>
<dbReference type="Pfam" id="PF18052">
    <property type="entry name" value="Rx_N"/>
    <property type="match status" value="1"/>
</dbReference>
<dbReference type="Pfam" id="PF00931">
    <property type="entry name" value="NB-ARC"/>
    <property type="match status" value="1"/>
</dbReference>
<reference evidence="10" key="1">
    <citation type="journal article" date="1997" name="Nucleic Acids Res.">
        <title>tRNAscan-SE: a program for improved detection of transfer RNA genes in genomic sequence.</title>
        <authorList>
            <person name="Lowe T.M."/>
            <person name="Eddy S.R."/>
        </authorList>
    </citation>
    <scope>NUCLEOTIDE SEQUENCE [LARGE SCALE GENOMIC DNA]</scope>
    <source>
        <strain evidence="10">r\B97-61/B2</strain>
    </source>
</reference>
<dbReference type="Gene3D" id="1.10.10.10">
    <property type="entry name" value="Winged helix-like DNA-binding domain superfamily/Winged helix DNA-binding domain"/>
    <property type="match status" value="1"/>
</dbReference>
<dbReference type="InterPro" id="IPR042197">
    <property type="entry name" value="Apaf_helical"/>
</dbReference>
<dbReference type="FunFam" id="1.10.10.10:FF:000322">
    <property type="entry name" value="Probable disease resistance protein At1g63360"/>
    <property type="match status" value="1"/>
</dbReference>
<dbReference type="FunFam" id="3.40.50.300:FF:001091">
    <property type="entry name" value="Probable disease resistance protein At1g61300"/>
    <property type="match status" value="1"/>
</dbReference>
<dbReference type="GeneID" id="108663653"/>
<evidence type="ECO:0000256" key="5">
    <source>
        <dbReference type="ARBA" id="ARBA00022840"/>
    </source>
</evidence>
<dbReference type="Pfam" id="PF25019">
    <property type="entry name" value="LRR_R13L1-DRL21"/>
    <property type="match status" value="1"/>
</dbReference>
<dbReference type="Proteomes" id="UP000694886">
    <property type="component" value="Chromosome 10"/>
</dbReference>
<accession>A0AB32WXJ9</accession>
<evidence type="ECO:0000313" key="11">
    <source>
        <dbReference type="RefSeq" id="XP_017984378.1"/>
    </source>
</evidence>
<evidence type="ECO:0000259" key="6">
    <source>
        <dbReference type="Pfam" id="PF00931"/>
    </source>
</evidence>
<evidence type="ECO:0000256" key="3">
    <source>
        <dbReference type="ARBA" id="ARBA00022741"/>
    </source>
</evidence>
<dbReference type="InterPro" id="IPR056789">
    <property type="entry name" value="LRR_R13L1-DRL21"/>
</dbReference>
<dbReference type="InterPro" id="IPR002182">
    <property type="entry name" value="NB-ARC"/>
</dbReference>
<name>A0AB32WXJ9_THECC</name>
<keyword evidence="1" id="KW-0433">Leucine-rich repeat</keyword>
<sequence>MSFFDALSAIGEVVVSKFFDFLIDKLVSSDLLQFATEKKIHEGMEKLKKELLEIRAVLDDAEERQLKDKFVKIWLFHLQILAYDVDDVLDELATEISRRNLMMERRGSSSKKPRLMITEPLGAVSFYRDMMSKINDVTVRLKALEPERKKLQKRMKDCHRSKRIEGRLQPTSVEIETHVYGRDKDKEKILELLVESDDEGKVVIPIVGMGGIGKTTLAQLVYNDNRVNDYFDLKAWVCVSENFDITDITKSILSSVGHKSGDAEANLNNLQIKLKEKLSGKKLLLILDDLWHQIYNDWTILVAPFGKGTTIIVTTRDQSVSRMTRTIPDDYKLQKLPDEDCLSVLTGHAFQAKDFSGHPHLKEIGVKMAEKCRGLPLAAKTIGGLLRNEVGLVVWKDILENEVWKEEGCNIIPALRLSYHHLPPHLKPCFAYCAIIPKDYEFSKTEIVRLWMAEGFLRVKAVKQNEDLGQEIFQELVSRSFFERSSQDKSRYVMHDLINDLAQSIAKDLCFRVEGDKELNISNNARHSSYIGDRRDGIKKFRVFNGMEHLRTFLQLKMPNDGYCYISNQVLSDLLSKLKCLRVLSLEGYRLTKLLDVFGDLIHLRFLNFSRTEIKTLPDSICKLYNLETLILWGCKALKEFPLEMRDLINLRHLDFTGANSQIRMPMGIGELTSLQTLTRFVVSQDNGLQIQEMGNLSNLKGELIISGLENIVKAQDALVAGLCNKSNLSDLTLEWKYSRDAFAVEEIQFHMDVLNSLRPHAMLERLTIKYYGGETFPSWIGDPSFEKLSHLELDNCPNCTSLPAIGKLPLLKSLFIENMNKVTVVGSNFFGENASIAFPKLEELFFYNMLEWKEWDPCEVDGDVFQQLRLLSISYCPKLLGSLPTRLRSLEELVILGCQKLRSLATCPPSLKKLEIRECEQLVVSLPGLPMLCDLTIDKCQEVVGASFTNFGSLMKSVSLSNISKFTCPRDLMLGLRKAESLSIGKCEELISSWQNQEGCSAYPSALRFLKIQNCSQLASIGVEDEKEEQMQLGIPRNIVDLGISYCERLERLSKSLHSYTSLTVLQIIRCPGLISFSKGNLPANLRSLTIRCCKNLQYLLDERENVSINGTFFLEKLEIGDCKSFISLSAGVELQLRFVSLSIVDCKNLQYLLDERENISIKQLTIGGCPSLISLSARDELPVDLQRVTLYGCHKLASLLSNGKLPKGLKYLCINNCGSLESIAPEIEDNSSLEQMSISFCNNFRSLPRGFDKLNHLEEIFIGNCPNLISFPGSGLLTPKLRKLHLSKCEKLEALPNCMHNIVSLEEFLIFKCPSVVSLPEEGFPTNLISLTISQLKLCESVIEWGLHKLTSLKHFSINSASPDVVSFPHEEMLLPPSLTSLTIIDFPNLVSLSSEGFQHLTALKSLHIERCPKLKSLPKKGMFPSLLQLEISSCPLLKQRCKKDEGQEWSNIAHVPDIGFDHCFSAY</sequence>
<dbReference type="PANTHER" id="PTHR36766">
    <property type="entry name" value="PLANT BROAD-SPECTRUM MILDEW RESISTANCE PROTEIN RPW8"/>
    <property type="match status" value="1"/>
</dbReference>
<dbReference type="GO" id="GO:0043531">
    <property type="term" value="F:ADP binding"/>
    <property type="evidence" value="ECO:0007669"/>
    <property type="project" value="InterPro"/>
</dbReference>
<dbReference type="SUPFAM" id="SSF52540">
    <property type="entry name" value="P-loop containing nucleoside triphosphate hydrolases"/>
    <property type="match status" value="1"/>
</dbReference>
<dbReference type="SUPFAM" id="SSF52058">
    <property type="entry name" value="L domain-like"/>
    <property type="match status" value="3"/>
</dbReference>
<organism evidence="10 11">
    <name type="scientific">Theobroma cacao</name>
    <name type="common">Cacao</name>
    <name type="synonym">Cocoa</name>
    <dbReference type="NCBI Taxonomy" id="3641"/>
    <lineage>
        <taxon>Eukaryota</taxon>
        <taxon>Viridiplantae</taxon>
        <taxon>Streptophyta</taxon>
        <taxon>Embryophyta</taxon>
        <taxon>Tracheophyta</taxon>
        <taxon>Spermatophyta</taxon>
        <taxon>Magnoliopsida</taxon>
        <taxon>eudicotyledons</taxon>
        <taxon>Gunneridae</taxon>
        <taxon>Pentapetalae</taxon>
        <taxon>rosids</taxon>
        <taxon>malvids</taxon>
        <taxon>Malvales</taxon>
        <taxon>Malvaceae</taxon>
        <taxon>Byttnerioideae</taxon>
        <taxon>Theobroma</taxon>
    </lineage>
</organism>
<dbReference type="GO" id="GO:0006952">
    <property type="term" value="P:defense response"/>
    <property type="evidence" value="ECO:0007669"/>
    <property type="project" value="UniProtKB-KW"/>
</dbReference>
<dbReference type="GO" id="GO:0005524">
    <property type="term" value="F:ATP binding"/>
    <property type="evidence" value="ECO:0007669"/>
    <property type="project" value="UniProtKB-KW"/>
</dbReference>
<evidence type="ECO:0000313" key="10">
    <source>
        <dbReference type="Proteomes" id="UP000694886"/>
    </source>
</evidence>
<dbReference type="InterPro" id="IPR058922">
    <property type="entry name" value="WHD_DRP"/>
</dbReference>
<proteinExistence type="predicted"/>
<protein>
    <submittedName>
        <fullName evidence="11">Disease resistance RPP13-like protein 1</fullName>
    </submittedName>
</protein>
<feature type="domain" description="R13L1/DRL21-like LRR repeat region" evidence="9">
    <location>
        <begin position="691"/>
        <end position="820"/>
    </location>
</feature>
<dbReference type="CDD" id="cd14798">
    <property type="entry name" value="RX-CC_like"/>
    <property type="match status" value="1"/>
</dbReference>
<keyword evidence="2" id="KW-0677">Repeat</keyword>